<keyword evidence="2" id="KW-1185">Reference proteome</keyword>
<gene>
    <name evidence="1" type="ORF">HJG59_001132</name>
</gene>
<accession>A0A7J8HFF3</accession>
<evidence type="ECO:0000313" key="2">
    <source>
        <dbReference type="Proteomes" id="UP000550707"/>
    </source>
</evidence>
<dbReference type="AlphaFoldDB" id="A0A7J8HFF3"/>
<sequence>MEKSWACLERNPQSSLLDQAMTELKAVLHVGPLVFQVFLHRVP</sequence>
<protein>
    <submittedName>
        <fullName evidence="1">ASXL transcriptional regulator 3</fullName>
    </submittedName>
</protein>
<dbReference type="EMBL" id="JACASF010000006">
    <property type="protein sequence ID" value="KAF6470751.1"/>
    <property type="molecule type" value="Genomic_DNA"/>
</dbReference>
<evidence type="ECO:0000313" key="1">
    <source>
        <dbReference type="EMBL" id="KAF6470751.1"/>
    </source>
</evidence>
<reference evidence="1 2" key="1">
    <citation type="journal article" date="2020" name="Nature">
        <title>Six reference-quality genomes reveal evolution of bat adaptations.</title>
        <authorList>
            <person name="Jebb D."/>
            <person name="Huang Z."/>
            <person name="Pippel M."/>
            <person name="Hughes G.M."/>
            <person name="Lavrichenko K."/>
            <person name="Devanna P."/>
            <person name="Winkler S."/>
            <person name="Jermiin L.S."/>
            <person name="Skirmuntt E.C."/>
            <person name="Katzourakis A."/>
            <person name="Burkitt-Gray L."/>
            <person name="Ray D.A."/>
            <person name="Sullivan K.A.M."/>
            <person name="Roscito J.G."/>
            <person name="Kirilenko B.M."/>
            <person name="Davalos L.M."/>
            <person name="Corthals A.P."/>
            <person name="Power M.L."/>
            <person name="Jones G."/>
            <person name="Ransome R.D."/>
            <person name="Dechmann D.K.N."/>
            <person name="Locatelli A.G."/>
            <person name="Puechmaille S.J."/>
            <person name="Fedrigo O."/>
            <person name="Jarvis E.D."/>
            <person name="Hiller M."/>
            <person name="Vernes S.C."/>
            <person name="Myers E.W."/>
            <person name="Teeling E.C."/>
        </authorList>
    </citation>
    <scope>NUCLEOTIDE SEQUENCE [LARGE SCALE GENOMIC DNA]</scope>
    <source>
        <strain evidence="1">MMolMol1</strain>
        <tissue evidence="1">Muscle</tissue>
    </source>
</reference>
<name>A0A7J8HFF3_MOLMO</name>
<dbReference type="Proteomes" id="UP000550707">
    <property type="component" value="Unassembled WGS sequence"/>
</dbReference>
<comment type="caution">
    <text evidence="1">The sequence shown here is derived from an EMBL/GenBank/DDBJ whole genome shotgun (WGS) entry which is preliminary data.</text>
</comment>
<proteinExistence type="predicted"/>
<organism evidence="1 2">
    <name type="scientific">Molossus molossus</name>
    <name type="common">Pallas' mastiff bat</name>
    <name type="synonym">Vespertilio molossus</name>
    <dbReference type="NCBI Taxonomy" id="27622"/>
    <lineage>
        <taxon>Eukaryota</taxon>
        <taxon>Metazoa</taxon>
        <taxon>Chordata</taxon>
        <taxon>Craniata</taxon>
        <taxon>Vertebrata</taxon>
        <taxon>Euteleostomi</taxon>
        <taxon>Mammalia</taxon>
        <taxon>Eutheria</taxon>
        <taxon>Laurasiatheria</taxon>
        <taxon>Chiroptera</taxon>
        <taxon>Yangochiroptera</taxon>
        <taxon>Molossidae</taxon>
        <taxon>Molossus</taxon>
    </lineage>
</organism>